<dbReference type="AlphaFoldDB" id="R7T4C2"/>
<evidence type="ECO:0000256" key="4">
    <source>
        <dbReference type="ARBA" id="ARBA00022989"/>
    </source>
</evidence>
<dbReference type="EnsemblMetazoa" id="CapteT194603">
    <property type="protein sequence ID" value="CapteP194603"/>
    <property type="gene ID" value="CapteG194603"/>
</dbReference>
<dbReference type="HOGENOM" id="CLU_2294321_0_0_1"/>
<keyword evidence="3 6" id="KW-0812">Transmembrane</keyword>
<dbReference type="STRING" id="283909.R7T4C2"/>
<proteinExistence type="inferred from homology"/>
<comment type="similarity">
    <text evidence="2">Belongs to the SLC13A/DASS transporter (TC 2.A.47) family. NADC subfamily.</text>
</comment>
<evidence type="ECO:0000256" key="5">
    <source>
        <dbReference type="ARBA" id="ARBA00023136"/>
    </source>
</evidence>
<comment type="subcellular location">
    <subcellularLocation>
        <location evidence="1">Membrane</location>
        <topology evidence="1">Multi-pass membrane protein</topology>
    </subcellularLocation>
</comment>
<evidence type="ECO:0000256" key="1">
    <source>
        <dbReference type="ARBA" id="ARBA00004141"/>
    </source>
</evidence>
<feature type="transmembrane region" description="Helical" evidence="6">
    <location>
        <begin position="19"/>
        <end position="35"/>
    </location>
</feature>
<gene>
    <name evidence="7" type="ORF">CAPTEDRAFT_194603</name>
</gene>
<dbReference type="PANTHER" id="PTHR10283">
    <property type="entry name" value="SOLUTE CARRIER FAMILY 13 MEMBER"/>
    <property type="match status" value="1"/>
</dbReference>
<dbReference type="GO" id="GO:0017153">
    <property type="term" value="F:sodium:dicarboxylate symporter activity"/>
    <property type="evidence" value="ECO:0007669"/>
    <property type="project" value="TreeGrafter"/>
</dbReference>
<evidence type="ECO:0000256" key="6">
    <source>
        <dbReference type="SAM" id="Phobius"/>
    </source>
</evidence>
<dbReference type="OrthoDB" id="6493944at2759"/>
<dbReference type="OMA" id="WITEVMN"/>
<dbReference type="EMBL" id="AMQN01034002">
    <property type="status" value="NOT_ANNOTATED_CDS"/>
    <property type="molecule type" value="Genomic_DNA"/>
</dbReference>
<dbReference type="InterPro" id="IPR001898">
    <property type="entry name" value="SLC13A/DASS"/>
</dbReference>
<dbReference type="GO" id="GO:0005886">
    <property type="term" value="C:plasma membrane"/>
    <property type="evidence" value="ECO:0007669"/>
    <property type="project" value="TreeGrafter"/>
</dbReference>
<evidence type="ECO:0000313" key="8">
    <source>
        <dbReference type="EnsemblMetazoa" id="CapteP194603"/>
    </source>
</evidence>
<keyword evidence="4 6" id="KW-1133">Transmembrane helix</keyword>
<reference evidence="9" key="1">
    <citation type="submission" date="2012-12" db="EMBL/GenBank/DDBJ databases">
        <authorList>
            <person name="Hellsten U."/>
            <person name="Grimwood J."/>
            <person name="Chapman J.A."/>
            <person name="Shapiro H."/>
            <person name="Aerts A."/>
            <person name="Otillar R.P."/>
            <person name="Terry A.Y."/>
            <person name="Boore J.L."/>
            <person name="Simakov O."/>
            <person name="Marletaz F."/>
            <person name="Cho S.-J."/>
            <person name="Edsinger-Gonzales E."/>
            <person name="Havlak P."/>
            <person name="Kuo D.-H."/>
            <person name="Larsson T."/>
            <person name="Lv J."/>
            <person name="Arendt D."/>
            <person name="Savage R."/>
            <person name="Osoegawa K."/>
            <person name="de Jong P."/>
            <person name="Lindberg D.R."/>
            <person name="Seaver E.C."/>
            <person name="Weisblat D.A."/>
            <person name="Putnam N.H."/>
            <person name="Grigoriev I.V."/>
            <person name="Rokhsar D.S."/>
        </authorList>
    </citation>
    <scope>NUCLEOTIDE SEQUENCE</scope>
    <source>
        <strain evidence="9">I ESC-2004</strain>
    </source>
</reference>
<keyword evidence="9" id="KW-1185">Reference proteome</keyword>
<dbReference type="GO" id="GO:0015141">
    <property type="term" value="F:succinate transmembrane transporter activity"/>
    <property type="evidence" value="ECO:0007669"/>
    <property type="project" value="TreeGrafter"/>
</dbReference>
<dbReference type="EMBL" id="KB312176">
    <property type="protein sequence ID" value="ELT87718.1"/>
    <property type="molecule type" value="Genomic_DNA"/>
</dbReference>
<dbReference type="GO" id="GO:0015137">
    <property type="term" value="F:citrate transmembrane transporter activity"/>
    <property type="evidence" value="ECO:0007669"/>
    <property type="project" value="TreeGrafter"/>
</dbReference>
<evidence type="ECO:0000256" key="3">
    <source>
        <dbReference type="ARBA" id="ARBA00022692"/>
    </source>
</evidence>
<organism evidence="7">
    <name type="scientific">Capitella teleta</name>
    <name type="common">Polychaete worm</name>
    <dbReference type="NCBI Taxonomy" id="283909"/>
    <lineage>
        <taxon>Eukaryota</taxon>
        <taxon>Metazoa</taxon>
        <taxon>Spiralia</taxon>
        <taxon>Lophotrochozoa</taxon>
        <taxon>Annelida</taxon>
        <taxon>Polychaeta</taxon>
        <taxon>Sedentaria</taxon>
        <taxon>Scolecida</taxon>
        <taxon>Capitellidae</taxon>
        <taxon>Capitella</taxon>
    </lineage>
</organism>
<sequence length="101" mass="11551">MANCCRNTLRFLLYYRNQWMLYLTPLLLLPLPLVVDGKAAMAGYCLLLMATYWCTEAVPMPVTALIPLFLFPMLGVLKIDEVVVNYSKSGSKVVYRLHDFN</sequence>
<evidence type="ECO:0000256" key="2">
    <source>
        <dbReference type="ARBA" id="ARBA00006772"/>
    </source>
</evidence>
<dbReference type="GO" id="GO:0015729">
    <property type="term" value="P:oxaloacetate transport"/>
    <property type="evidence" value="ECO:0007669"/>
    <property type="project" value="TreeGrafter"/>
</dbReference>
<dbReference type="GO" id="GO:0015741">
    <property type="term" value="P:fumarate transport"/>
    <property type="evidence" value="ECO:0007669"/>
    <property type="project" value="TreeGrafter"/>
</dbReference>
<reference evidence="8" key="3">
    <citation type="submission" date="2015-06" db="UniProtKB">
        <authorList>
            <consortium name="EnsemblMetazoa"/>
        </authorList>
    </citation>
    <scope>IDENTIFICATION</scope>
</reference>
<feature type="transmembrane region" description="Helical" evidence="6">
    <location>
        <begin position="41"/>
        <end position="71"/>
    </location>
</feature>
<evidence type="ECO:0000313" key="9">
    <source>
        <dbReference type="Proteomes" id="UP000014760"/>
    </source>
</evidence>
<name>R7T4C2_CAPTE</name>
<reference evidence="7 9" key="2">
    <citation type="journal article" date="2013" name="Nature">
        <title>Insights into bilaterian evolution from three spiralian genomes.</title>
        <authorList>
            <person name="Simakov O."/>
            <person name="Marletaz F."/>
            <person name="Cho S.J."/>
            <person name="Edsinger-Gonzales E."/>
            <person name="Havlak P."/>
            <person name="Hellsten U."/>
            <person name="Kuo D.H."/>
            <person name="Larsson T."/>
            <person name="Lv J."/>
            <person name="Arendt D."/>
            <person name="Savage R."/>
            <person name="Osoegawa K."/>
            <person name="de Jong P."/>
            <person name="Grimwood J."/>
            <person name="Chapman J.A."/>
            <person name="Shapiro H."/>
            <person name="Aerts A."/>
            <person name="Otillar R.P."/>
            <person name="Terry A.Y."/>
            <person name="Boore J.L."/>
            <person name="Grigoriev I.V."/>
            <person name="Lindberg D.R."/>
            <person name="Seaver E.C."/>
            <person name="Weisblat D.A."/>
            <person name="Putnam N.H."/>
            <person name="Rokhsar D.S."/>
        </authorList>
    </citation>
    <scope>NUCLEOTIDE SEQUENCE</scope>
    <source>
        <strain evidence="7 9">I ESC-2004</strain>
    </source>
</reference>
<protein>
    <submittedName>
        <fullName evidence="7 8">Uncharacterized protein</fullName>
    </submittedName>
</protein>
<dbReference type="Proteomes" id="UP000014760">
    <property type="component" value="Unassembled WGS sequence"/>
</dbReference>
<accession>R7T4C2</accession>
<evidence type="ECO:0000313" key="7">
    <source>
        <dbReference type="EMBL" id="ELT87718.1"/>
    </source>
</evidence>
<dbReference type="PANTHER" id="PTHR10283:SF109">
    <property type="entry name" value="NA(+)_CITRATE COTRANSPORTER"/>
    <property type="match status" value="1"/>
</dbReference>
<keyword evidence="5 6" id="KW-0472">Membrane</keyword>
<dbReference type="Pfam" id="PF00939">
    <property type="entry name" value="Na_sulph_symp"/>
    <property type="match status" value="1"/>
</dbReference>